<dbReference type="EMBL" id="BQNB010017319">
    <property type="protein sequence ID" value="GJT61791.1"/>
    <property type="molecule type" value="Genomic_DNA"/>
</dbReference>
<evidence type="ECO:0000256" key="1">
    <source>
        <dbReference type="SAM" id="MobiDB-lite"/>
    </source>
</evidence>
<reference evidence="2" key="2">
    <citation type="submission" date="2022-01" db="EMBL/GenBank/DDBJ databases">
        <authorList>
            <person name="Yamashiro T."/>
            <person name="Shiraishi A."/>
            <person name="Satake H."/>
            <person name="Nakayama K."/>
        </authorList>
    </citation>
    <scope>NUCLEOTIDE SEQUENCE</scope>
</reference>
<proteinExistence type="predicted"/>
<comment type="caution">
    <text evidence="2">The sequence shown here is derived from an EMBL/GenBank/DDBJ whole genome shotgun (WGS) entry which is preliminary data.</text>
</comment>
<feature type="compositionally biased region" description="Acidic residues" evidence="1">
    <location>
        <begin position="339"/>
        <end position="349"/>
    </location>
</feature>
<name>A0ABQ5FEE1_9ASTR</name>
<dbReference type="Proteomes" id="UP001151760">
    <property type="component" value="Unassembled WGS sequence"/>
</dbReference>
<organism evidence="2 3">
    <name type="scientific">Tanacetum coccineum</name>
    <dbReference type="NCBI Taxonomy" id="301880"/>
    <lineage>
        <taxon>Eukaryota</taxon>
        <taxon>Viridiplantae</taxon>
        <taxon>Streptophyta</taxon>
        <taxon>Embryophyta</taxon>
        <taxon>Tracheophyta</taxon>
        <taxon>Spermatophyta</taxon>
        <taxon>Magnoliopsida</taxon>
        <taxon>eudicotyledons</taxon>
        <taxon>Gunneridae</taxon>
        <taxon>Pentapetalae</taxon>
        <taxon>asterids</taxon>
        <taxon>campanulids</taxon>
        <taxon>Asterales</taxon>
        <taxon>Asteraceae</taxon>
        <taxon>Asteroideae</taxon>
        <taxon>Anthemideae</taxon>
        <taxon>Anthemidinae</taxon>
        <taxon>Tanacetum</taxon>
    </lineage>
</organism>
<accession>A0ABQ5FEE1</accession>
<reference evidence="2" key="1">
    <citation type="journal article" date="2022" name="Int. J. Mol. Sci.">
        <title>Draft Genome of Tanacetum Coccineum: Genomic Comparison of Closely Related Tanacetum-Family Plants.</title>
        <authorList>
            <person name="Yamashiro T."/>
            <person name="Shiraishi A."/>
            <person name="Nakayama K."/>
            <person name="Satake H."/>
        </authorList>
    </citation>
    <scope>NUCLEOTIDE SEQUENCE</scope>
</reference>
<keyword evidence="3" id="KW-1185">Reference proteome</keyword>
<evidence type="ECO:0000313" key="2">
    <source>
        <dbReference type="EMBL" id="GJT61791.1"/>
    </source>
</evidence>
<protein>
    <submittedName>
        <fullName evidence="2">Uncharacterized protein</fullName>
    </submittedName>
</protein>
<evidence type="ECO:0000313" key="3">
    <source>
        <dbReference type="Proteomes" id="UP001151760"/>
    </source>
</evidence>
<feature type="region of interest" description="Disordered" evidence="1">
    <location>
        <begin position="311"/>
        <end position="349"/>
    </location>
</feature>
<gene>
    <name evidence="2" type="ORF">Tco_1005324</name>
</gene>
<sequence length="349" mass="40111">MNQEQIQQAACDEALVPTTDRVKISTTNMRIDPTLTQKEETYQVILDIIKTSPCYNAFLITANVPEIYMQQFWFTVKKVKKSSFYQFDLADKKCQVDGMFHKKNVDFAELIWEDFQYQIEFRQSKLRRREIMPYLRFTKIIINYFLSQYKSISKRQGSYVNTIKDDGVLGRLKFVSKGKDYQVYGLDIPDTMLNEEIKNSEPYQTFLALSTCLIPPKKSRGKGSKGKKETITPKKKGSIIVDDNTILEPNVAPELGKSINITKAEIVDKARRVHEIHERLSTGLSEGAGIIPEVLDESKGSYVAKVVAEIDWSQSDDEHVNEGEIEWPSSNDEEKVKDDDEDDMDEDDD</sequence>